<dbReference type="Pfam" id="PF05114">
    <property type="entry name" value="MbnB_TglH_ChrH"/>
    <property type="match status" value="1"/>
</dbReference>
<evidence type="ECO:0008006" key="3">
    <source>
        <dbReference type="Google" id="ProtNLM"/>
    </source>
</evidence>
<dbReference type="Proteomes" id="UP001179121">
    <property type="component" value="Chromosome"/>
</dbReference>
<proteinExistence type="predicted"/>
<gene>
    <name evidence="1" type="ORF">DNFV4_03905</name>
</gene>
<dbReference type="SUPFAM" id="SSF51658">
    <property type="entry name" value="Xylose isomerase-like"/>
    <property type="match status" value="1"/>
</dbReference>
<sequence>MSIVIAEFRQRVEGIAFQGIGLSADAYSPDIFELMDSLAAGSMTPGYLEVFRAATPMLAAIRRRYPSVSLPYHAEGLWWTEPDWRERPGTAMELDLVVEQARTLGSPWINHECASKRLGPYAFGTYLPPLFTTDSARLVARHAAIVQQALDCALGSGREDGPLVLLELPPLTYFRAGDLSAAAFFAEIAQSCPCGFVLDMGHLWTHYRYSAVTNRITLSEFVAGFLDEFPLERVVEIHVAGLSSHPVVPAGPIALHPDLPLWLDDHAAPIPEILYDMLEQVLARPNLNSLRAMGLEVDTKPVAAIVREFEDFLLRFGSMVDADRRRVLEQRCPSDSLPNFSRSVTTGTPEADERLAEASRRYADLIVGMPGPNGAMPALPEIDDAPLRWYREGYLPHEILIWGGDLRSMFPRTCERLREAALPLEDFVSFWLACREELPAPFDFFLLKLERFTRFVSVRCPAAGELVRQEAAELRDAYEAANLPAGCESPLSLTGWKAEAGR</sequence>
<dbReference type="EMBL" id="OX365700">
    <property type="protein sequence ID" value="CAI4033469.1"/>
    <property type="molecule type" value="Genomic_DNA"/>
</dbReference>
<keyword evidence="2" id="KW-1185">Reference proteome</keyword>
<name>A0AA86TEU9_9BACT</name>
<evidence type="ECO:0000313" key="2">
    <source>
        <dbReference type="Proteomes" id="UP001179121"/>
    </source>
</evidence>
<dbReference type="AlphaFoldDB" id="A0AA86TEU9"/>
<protein>
    <recommendedName>
        <fullName evidence="3">DUF692 domain-containing protein</fullName>
    </recommendedName>
</protein>
<dbReference type="InterPro" id="IPR036237">
    <property type="entry name" value="Xyl_isomerase-like_sf"/>
</dbReference>
<accession>A0AA86TEU9</accession>
<dbReference type="KEGG" id="nti:DNFV4_03905"/>
<evidence type="ECO:0000313" key="1">
    <source>
        <dbReference type="EMBL" id="CAI4033469.1"/>
    </source>
</evidence>
<reference evidence="1" key="1">
    <citation type="submission" date="2022-10" db="EMBL/GenBank/DDBJ databases">
        <authorList>
            <person name="Koch H."/>
        </authorList>
    </citation>
    <scope>NUCLEOTIDE SEQUENCE</scope>
    <source>
        <strain evidence="1">DNF</strain>
    </source>
</reference>
<dbReference type="InterPro" id="IPR007801">
    <property type="entry name" value="MbnB/TglH/ChrH"/>
</dbReference>
<dbReference type="Gene3D" id="3.20.20.150">
    <property type="entry name" value="Divalent-metal-dependent TIM barrel enzymes"/>
    <property type="match status" value="1"/>
</dbReference>
<organism evidence="1 2">
    <name type="scientific">Nitrospira tepida</name>
    <dbReference type="NCBI Taxonomy" id="2973512"/>
    <lineage>
        <taxon>Bacteria</taxon>
        <taxon>Pseudomonadati</taxon>
        <taxon>Nitrospirota</taxon>
        <taxon>Nitrospiria</taxon>
        <taxon>Nitrospirales</taxon>
        <taxon>Nitrospiraceae</taxon>
        <taxon>Nitrospira</taxon>
    </lineage>
</organism>
<dbReference type="RefSeq" id="WP_289270699.1">
    <property type="nucleotide sequence ID" value="NZ_OX365700.1"/>
</dbReference>